<name>A0A913ZRP8_PATMI</name>
<dbReference type="Proteomes" id="UP000887568">
    <property type="component" value="Unplaced"/>
</dbReference>
<protein>
    <recommendedName>
        <fullName evidence="7">Fe2OG dioxygenase domain-containing protein</fullName>
    </recommendedName>
</protein>
<proteinExistence type="predicted"/>
<dbReference type="GO" id="GO:0031418">
    <property type="term" value="F:L-ascorbic acid binding"/>
    <property type="evidence" value="ECO:0007669"/>
    <property type="project" value="UniProtKB-KW"/>
</dbReference>
<comment type="cofactor">
    <cofactor evidence="1">
        <name>L-ascorbate</name>
        <dbReference type="ChEBI" id="CHEBI:38290"/>
    </cofactor>
</comment>
<sequence>MEGKNYFCNCFLTNNIFIQEYNLHVTYHNDGRFEKDWKKILTRKGCSEEHWEEILQQVRAEVGRRKRLGDDSLERRELIAASYTPVHPHIYTLQRSYFSSEFLSLVEYSKKDASDVAGLMTKLHQENAEKVFSFPIFTHQFCRDFIQEICHFESTDLPKGRPNTMNNYGVLLNELGFNDRFVTPLVRDYVTPITRLLFPDCGGALLDTHKAFVVKYKVDEDLSLAYHYDNAEVTLNVSLGKEFTEGSLYFGDMRWVPLHETTCTEYTHKPTFALLHRGQHMHGALPIGTGERYNLIVWMRSSRVRNKRCPMCDQRPQLVETVGFGDGFTKEEEEMVNVCNTL</sequence>
<evidence type="ECO:0000256" key="1">
    <source>
        <dbReference type="ARBA" id="ARBA00001961"/>
    </source>
</evidence>
<evidence type="ECO:0000256" key="3">
    <source>
        <dbReference type="ARBA" id="ARBA00022896"/>
    </source>
</evidence>
<reference evidence="8" key="1">
    <citation type="submission" date="2022-11" db="UniProtKB">
        <authorList>
            <consortium name="EnsemblMetazoa"/>
        </authorList>
    </citation>
    <scope>IDENTIFICATION</scope>
</reference>
<evidence type="ECO:0000313" key="9">
    <source>
        <dbReference type="Proteomes" id="UP000887568"/>
    </source>
</evidence>
<dbReference type="PANTHER" id="PTHR24014:SF4">
    <property type="entry name" value="2-OXOGLUTARATE AND IRON-DEPENDENT OXYGENASE DOMAIN-CONTAINING PROTEIN 2"/>
    <property type="match status" value="1"/>
</dbReference>
<dbReference type="AlphaFoldDB" id="A0A913ZRP8"/>
<evidence type="ECO:0000313" key="8">
    <source>
        <dbReference type="EnsemblMetazoa" id="XP_038053830.1"/>
    </source>
</evidence>
<keyword evidence="3" id="KW-0847">Vitamin C</keyword>
<evidence type="ECO:0000256" key="6">
    <source>
        <dbReference type="ARBA" id="ARBA00023004"/>
    </source>
</evidence>
<dbReference type="OrthoDB" id="1736837at2759"/>
<keyword evidence="6" id="KW-0408">Iron</keyword>
<evidence type="ECO:0000259" key="7">
    <source>
        <dbReference type="PROSITE" id="PS51471"/>
    </source>
</evidence>
<dbReference type="CTD" id="79676"/>
<dbReference type="GO" id="GO:0051213">
    <property type="term" value="F:dioxygenase activity"/>
    <property type="evidence" value="ECO:0007669"/>
    <property type="project" value="UniProtKB-KW"/>
</dbReference>
<dbReference type="InterPro" id="IPR005123">
    <property type="entry name" value="Oxoglu/Fe-dep_dioxygenase_dom"/>
</dbReference>
<keyword evidence="4" id="KW-0223">Dioxygenase</keyword>
<dbReference type="GO" id="GO:0005506">
    <property type="term" value="F:iron ion binding"/>
    <property type="evidence" value="ECO:0007669"/>
    <property type="project" value="InterPro"/>
</dbReference>
<dbReference type="PANTHER" id="PTHR24014">
    <property type="entry name" value="2-OXOGLUTARATE AND IRON-DEPENDENT OXYGENASE DOMAIN-CONTAINING PROTEIN 2"/>
    <property type="match status" value="1"/>
</dbReference>
<dbReference type="GO" id="GO:0016705">
    <property type="term" value="F:oxidoreductase activity, acting on paired donors, with incorporation or reduction of molecular oxygen"/>
    <property type="evidence" value="ECO:0007669"/>
    <property type="project" value="InterPro"/>
</dbReference>
<evidence type="ECO:0000256" key="4">
    <source>
        <dbReference type="ARBA" id="ARBA00022964"/>
    </source>
</evidence>
<evidence type="ECO:0000256" key="2">
    <source>
        <dbReference type="ARBA" id="ARBA00022723"/>
    </source>
</evidence>
<dbReference type="GeneID" id="119726271"/>
<dbReference type="SMART" id="SM00702">
    <property type="entry name" value="P4Hc"/>
    <property type="match status" value="1"/>
</dbReference>
<dbReference type="EnsemblMetazoa" id="XM_038197902.1">
    <property type="protein sequence ID" value="XP_038053830.1"/>
    <property type="gene ID" value="LOC119726271"/>
</dbReference>
<accession>A0A913ZRP8</accession>
<keyword evidence="5" id="KW-0560">Oxidoreductase</keyword>
<evidence type="ECO:0000256" key="5">
    <source>
        <dbReference type="ARBA" id="ARBA00023002"/>
    </source>
</evidence>
<dbReference type="Pfam" id="PF25238">
    <property type="entry name" value="OGFOD2-like"/>
    <property type="match status" value="1"/>
</dbReference>
<dbReference type="InterPro" id="IPR006620">
    <property type="entry name" value="Pro_4_hyd_alph"/>
</dbReference>
<dbReference type="PROSITE" id="PS51471">
    <property type="entry name" value="FE2OG_OXY"/>
    <property type="match status" value="1"/>
</dbReference>
<keyword evidence="9" id="KW-1185">Reference proteome</keyword>
<dbReference type="RefSeq" id="XP_038053830.1">
    <property type="nucleotide sequence ID" value="XM_038197902.1"/>
</dbReference>
<organism evidence="8 9">
    <name type="scientific">Patiria miniata</name>
    <name type="common">Bat star</name>
    <name type="synonym">Asterina miniata</name>
    <dbReference type="NCBI Taxonomy" id="46514"/>
    <lineage>
        <taxon>Eukaryota</taxon>
        <taxon>Metazoa</taxon>
        <taxon>Echinodermata</taxon>
        <taxon>Eleutherozoa</taxon>
        <taxon>Asterozoa</taxon>
        <taxon>Asteroidea</taxon>
        <taxon>Valvatacea</taxon>
        <taxon>Valvatida</taxon>
        <taxon>Asterinidae</taxon>
        <taxon>Patiria</taxon>
    </lineage>
</organism>
<keyword evidence="2" id="KW-0479">Metal-binding</keyword>
<dbReference type="OMA" id="CQAFVDE"/>
<feature type="domain" description="Fe2OG dioxygenase" evidence="7">
    <location>
        <begin position="207"/>
        <end position="301"/>
    </location>
</feature>